<dbReference type="SMART" id="SM00456">
    <property type="entry name" value="WW"/>
    <property type="match status" value="1"/>
</dbReference>
<dbReference type="CDD" id="cd00201">
    <property type="entry name" value="WW"/>
    <property type="match status" value="1"/>
</dbReference>
<dbReference type="AlphaFoldDB" id="A0A7S2CR84"/>
<feature type="signal peptide" evidence="1">
    <location>
        <begin position="1"/>
        <end position="16"/>
    </location>
</feature>
<dbReference type="InterPro" id="IPR036020">
    <property type="entry name" value="WW_dom_sf"/>
</dbReference>
<evidence type="ECO:0000313" key="3">
    <source>
        <dbReference type="EMBL" id="CAD9433190.1"/>
    </source>
</evidence>
<feature type="domain" description="WW" evidence="2">
    <location>
        <begin position="192"/>
        <end position="226"/>
    </location>
</feature>
<keyword evidence="1" id="KW-0732">Signal</keyword>
<evidence type="ECO:0000259" key="2">
    <source>
        <dbReference type="PROSITE" id="PS50020"/>
    </source>
</evidence>
<organism evidence="3">
    <name type="scientific">Florenciella parvula</name>
    <dbReference type="NCBI Taxonomy" id="236787"/>
    <lineage>
        <taxon>Eukaryota</taxon>
        <taxon>Sar</taxon>
        <taxon>Stramenopiles</taxon>
        <taxon>Ochrophyta</taxon>
        <taxon>Dictyochophyceae</taxon>
        <taxon>Florenciellales</taxon>
        <taxon>Florenciella</taxon>
    </lineage>
</organism>
<dbReference type="EMBL" id="HBGT01024852">
    <property type="protein sequence ID" value="CAD9433190.1"/>
    <property type="molecule type" value="Transcribed_RNA"/>
</dbReference>
<reference evidence="3" key="1">
    <citation type="submission" date="2021-01" db="EMBL/GenBank/DDBJ databases">
        <authorList>
            <person name="Corre E."/>
            <person name="Pelletier E."/>
            <person name="Niang G."/>
            <person name="Scheremetjew M."/>
            <person name="Finn R."/>
            <person name="Kale V."/>
            <person name="Holt S."/>
            <person name="Cochrane G."/>
            <person name="Meng A."/>
            <person name="Brown T."/>
            <person name="Cohen L."/>
        </authorList>
    </citation>
    <scope>NUCLEOTIDE SEQUENCE</scope>
    <source>
        <strain evidence="3">RCC1693</strain>
    </source>
</reference>
<name>A0A7S2CR84_9STRA</name>
<accession>A0A7S2CR84</accession>
<gene>
    <name evidence="3" type="ORF">FPAR1323_LOCUS12896</name>
</gene>
<dbReference type="SUPFAM" id="SSF49879">
    <property type="entry name" value="SMAD/FHA domain"/>
    <property type="match status" value="1"/>
</dbReference>
<dbReference type="InterPro" id="IPR008984">
    <property type="entry name" value="SMAD_FHA_dom_sf"/>
</dbReference>
<feature type="chain" id="PRO_5030505892" description="WW domain-containing protein" evidence="1">
    <location>
        <begin position="17"/>
        <end position="227"/>
    </location>
</feature>
<dbReference type="Pfam" id="PF00397">
    <property type="entry name" value="WW"/>
    <property type="match status" value="1"/>
</dbReference>
<dbReference type="Gene3D" id="2.20.70.10">
    <property type="match status" value="1"/>
</dbReference>
<protein>
    <recommendedName>
        <fullName evidence="2">WW domain-containing protein</fullName>
    </recommendedName>
</protein>
<sequence>MMRAFVFSLLVSMASGLVVTQRPAATQRRGDVKMIYGARNPTGPFAGAPCQVQWRVEAASESVTGVPFYITNGQDQVAGRTNVLYDCPGVDQNQCLIKARSNGDTAIVGTGNENPTLVRSVRDGQWGEWDVIYKGQNRWLFSGDQISLDYYNPEAAVFQLTEENVGMDWQSWQNGMAEQFRTNKAFGGSQTGGLPPGWYTTQDPQSGQTYYCNEATGECSWDPPPQY</sequence>
<proteinExistence type="predicted"/>
<evidence type="ECO:0000256" key="1">
    <source>
        <dbReference type="SAM" id="SignalP"/>
    </source>
</evidence>
<dbReference type="SUPFAM" id="SSF51045">
    <property type="entry name" value="WW domain"/>
    <property type="match status" value="1"/>
</dbReference>
<dbReference type="PROSITE" id="PS50020">
    <property type="entry name" value="WW_DOMAIN_2"/>
    <property type="match status" value="1"/>
</dbReference>
<dbReference type="InterPro" id="IPR001202">
    <property type="entry name" value="WW_dom"/>
</dbReference>